<dbReference type="KEGG" id="ark:D6B99_07210"/>
<proteinExistence type="predicted"/>
<name>A0A386HNC6_9BACT</name>
<dbReference type="Proteomes" id="UP000266118">
    <property type="component" value="Chromosome"/>
</dbReference>
<organism evidence="1 2">
    <name type="scientific">Arachidicoccus soli</name>
    <dbReference type="NCBI Taxonomy" id="2341117"/>
    <lineage>
        <taxon>Bacteria</taxon>
        <taxon>Pseudomonadati</taxon>
        <taxon>Bacteroidota</taxon>
        <taxon>Chitinophagia</taxon>
        <taxon>Chitinophagales</taxon>
        <taxon>Chitinophagaceae</taxon>
        <taxon>Arachidicoccus</taxon>
    </lineage>
</organism>
<dbReference type="EMBL" id="CP032489">
    <property type="protein sequence ID" value="AYD47417.1"/>
    <property type="molecule type" value="Genomic_DNA"/>
</dbReference>
<dbReference type="AlphaFoldDB" id="A0A386HNC6"/>
<protein>
    <submittedName>
        <fullName evidence="1">Uncharacterized protein</fullName>
    </submittedName>
</protein>
<evidence type="ECO:0000313" key="1">
    <source>
        <dbReference type="EMBL" id="AYD47417.1"/>
    </source>
</evidence>
<dbReference type="RefSeq" id="WP_119986514.1">
    <property type="nucleotide sequence ID" value="NZ_CP032489.1"/>
</dbReference>
<sequence length="147" mass="16622">MSSRTISLEEAKKQVANWRNYYADTYNAYPEIEGKAKIKIEPDGEDTYRGFWVSFKDLIELQEMMKKINIDEQSEKSQAGIRIYLANKNLHPGKTKSEDMHVLIVPVDAEGKDVLALPATSNTPPSSTILDFSSPCPENCDNYSPLF</sequence>
<dbReference type="OrthoDB" id="797757at2"/>
<accession>A0A386HNC6</accession>
<gene>
    <name evidence="1" type="ORF">D6B99_07210</name>
</gene>
<evidence type="ECO:0000313" key="2">
    <source>
        <dbReference type="Proteomes" id="UP000266118"/>
    </source>
</evidence>
<reference evidence="1 2" key="1">
    <citation type="submission" date="2018-09" db="EMBL/GenBank/DDBJ databases">
        <title>Arachidicoccus sp. nov., a bacterium isolated from soil.</title>
        <authorList>
            <person name="Weon H.-Y."/>
            <person name="Kwon S.-W."/>
            <person name="Lee S.A."/>
        </authorList>
    </citation>
    <scope>NUCLEOTIDE SEQUENCE [LARGE SCALE GENOMIC DNA]</scope>
    <source>
        <strain evidence="1 2">KIS59-12</strain>
    </source>
</reference>
<keyword evidence="2" id="KW-1185">Reference proteome</keyword>